<keyword evidence="2" id="KW-1185">Reference proteome</keyword>
<evidence type="ECO:0000313" key="1">
    <source>
        <dbReference type="EMBL" id="CAH1397568.1"/>
    </source>
</evidence>
<gene>
    <name evidence="1" type="ORF">NEZAVI_LOCUS7367</name>
</gene>
<organism evidence="1 2">
    <name type="scientific">Nezara viridula</name>
    <name type="common">Southern green stink bug</name>
    <name type="synonym">Cimex viridulus</name>
    <dbReference type="NCBI Taxonomy" id="85310"/>
    <lineage>
        <taxon>Eukaryota</taxon>
        <taxon>Metazoa</taxon>
        <taxon>Ecdysozoa</taxon>
        <taxon>Arthropoda</taxon>
        <taxon>Hexapoda</taxon>
        <taxon>Insecta</taxon>
        <taxon>Pterygota</taxon>
        <taxon>Neoptera</taxon>
        <taxon>Paraneoptera</taxon>
        <taxon>Hemiptera</taxon>
        <taxon>Heteroptera</taxon>
        <taxon>Panheteroptera</taxon>
        <taxon>Pentatomomorpha</taxon>
        <taxon>Pentatomoidea</taxon>
        <taxon>Pentatomidae</taxon>
        <taxon>Pentatominae</taxon>
        <taxon>Nezara</taxon>
    </lineage>
</organism>
<sequence>MTSNRKRLLYDGFHAVTAGLTPVTFLRRKGKRAHVGENGWHCGLARDIKICRNPDHLGLPHSPSCGKPSYRSRRLNMLHNVRESIWSRFLTIHINNIN</sequence>
<dbReference type="Proteomes" id="UP001152798">
    <property type="component" value="Chromosome 3"/>
</dbReference>
<reference evidence="1" key="1">
    <citation type="submission" date="2022-01" db="EMBL/GenBank/DDBJ databases">
        <authorList>
            <person name="King R."/>
        </authorList>
    </citation>
    <scope>NUCLEOTIDE SEQUENCE</scope>
</reference>
<evidence type="ECO:0000313" key="2">
    <source>
        <dbReference type="Proteomes" id="UP001152798"/>
    </source>
</evidence>
<accession>A0A9P0MGD4</accession>
<name>A0A9P0MGD4_NEZVI</name>
<proteinExistence type="predicted"/>
<protein>
    <submittedName>
        <fullName evidence="1">Uncharacterized protein</fullName>
    </submittedName>
</protein>
<dbReference type="EMBL" id="OV725079">
    <property type="protein sequence ID" value="CAH1397568.1"/>
    <property type="molecule type" value="Genomic_DNA"/>
</dbReference>
<dbReference type="AlphaFoldDB" id="A0A9P0MGD4"/>